<evidence type="ECO:0008006" key="3">
    <source>
        <dbReference type="Google" id="ProtNLM"/>
    </source>
</evidence>
<keyword evidence="2" id="KW-1185">Reference proteome</keyword>
<dbReference type="PANTHER" id="PTHR28075">
    <property type="entry name" value="CHROMOSOME 16, WHOLE GENOME SHOTGUN SEQUENCE"/>
    <property type="match status" value="1"/>
</dbReference>
<dbReference type="OrthoDB" id="16824at2759"/>
<protein>
    <recommendedName>
        <fullName evidence="3">DUF1748-domain-containing protein</fullName>
    </recommendedName>
</protein>
<dbReference type="AlphaFoldDB" id="A0A4P9Y9P3"/>
<sequence length="70" mass="7854">MIGRLFHLTVDAALLSTSLAGIRRSTGLTLDMDRIKSEDMRSIVARYLGFGEWAMDTSIAFLGTSAWFRR</sequence>
<dbReference type="GO" id="GO:0005737">
    <property type="term" value="C:cytoplasm"/>
    <property type="evidence" value="ECO:0007669"/>
    <property type="project" value="TreeGrafter"/>
</dbReference>
<dbReference type="Proteomes" id="UP000267251">
    <property type="component" value="Unassembled WGS sequence"/>
</dbReference>
<dbReference type="PANTHER" id="PTHR28075:SF1">
    <property type="entry name" value="DUF1748-DOMAIN-CONTAINING PROTEIN"/>
    <property type="match status" value="1"/>
</dbReference>
<dbReference type="Pfam" id="PF08520">
    <property type="entry name" value="Mitofissin"/>
    <property type="match status" value="1"/>
</dbReference>
<name>A0A4P9Y9P3_9FUNG</name>
<evidence type="ECO:0000313" key="1">
    <source>
        <dbReference type="EMBL" id="RKP14750.1"/>
    </source>
</evidence>
<dbReference type="EMBL" id="KZ987795">
    <property type="protein sequence ID" value="RKP14750.1"/>
    <property type="molecule type" value="Genomic_DNA"/>
</dbReference>
<evidence type="ECO:0000313" key="2">
    <source>
        <dbReference type="Proteomes" id="UP000267251"/>
    </source>
</evidence>
<accession>A0A4P9Y9P3</accession>
<organism evidence="1 2">
    <name type="scientific">Piptocephalis cylindrospora</name>
    <dbReference type="NCBI Taxonomy" id="1907219"/>
    <lineage>
        <taxon>Eukaryota</taxon>
        <taxon>Fungi</taxon>
        <taxon>Fungi incertae sedis</taxon>
        <taxon>Zoopagomycota</taxon>
        <taxon>Zoopagomycotina</taxon>
        <taxon>Zoopagomycetes</taxon>
        <taxon>Zoopagales</taxon>
        <taxon>Piptocephalidaceae</taxon>
        <taxon>Piptocephalis</taxon>
    </lineage>
</organism>
<proteinExistence type="predicted"/>
<feature type="non-terminal residue" evidence="1">
    <location>
        <position position="70"/>
    </location>
</feature>
<dbReference type="InterPro" id="IPR013726">
    <property type="entry name" value="Mitofissin"/>
</dbReference>
<reference evidence="2" key="1">
    <citation type="journal article" date="2018" name="Nat. Microbiol.">
        <title>Leveraging single-cell genomics to expand the fungal tree of life.</title>
        <authorList>
            <person name="Ahrendt S.R."/>
            <person name="Quandt C.A."/>
            <person name="Ciobanu D."/>
            <person name="Clum A."/>
            <person name="Salamov A."/>
            <person name="Andreopoulos B."/>
            <person name="Cheng J.F."/>
            <person name="Woyke T."/>
            <person name="Pelin A."/>
            <person name="Henrissat B."/>
            <person name="Reynolds N.K."/>
            <person name="Benny G.L."/>
            <person name="Smith M.E."/>
            <person name="James T.Y."/>
            <person name="Grigoriev I.V."/>
        </authorList>
    </citation>
    <scope>NUCLEOTIDE SEQUENCE [LARGE SCALE GENOMIC DNA]</scope>
</reference>
<gene>
    <name evidence="1" type="ORF">BJ684DRAFT_5537</name>
</gene>